<dbReference type="AlphaFoldDB" id="A0A0M2SN19"/>
<dbReference type="GO" id="GO:0005737">
    <property type="term" value="C:cytoplasm"/>
    <property type="evidence" value="ECO:0007669"/>
    <property type="project" value="TreeGrafter"/>
</dbReference>
<evidence type="ECO:0000256" key="3">
    <source>
        <dbReference type="ARBA" id="ARBA00022840"/>
    </source>
</evidence>
<dbReference type="InterPro" id="IPR036390">
    <property type="entry name" value="WH_DNA-bd_sf"/>
</dbReference>
<accession>A0A0M2SN19</accession>
<sequence length="320" mass="35910">MSNLKKEILSLLDRERFISGQNIADMLGVSRTSVWKSIKALKEEGYSIESVTNKGYHLKNPPAYVNPTALSMLISQSSLFDRVEYFNTTPSTQKEAFSMLPESNDTFVVVAEEQTEGRGRFDRHWDSPGRRGVYISLVLRPDIPISDIIRFNLFISLAIAESIDEAFGVETGIKWPNDIYIHGKKVCGFLTEVVSESGVINAIVCGIGINIFKDDTVGKIPTAISVEEAAGSHVYMDLDLFMKTFMGNIEVYYNRFLNEPFSRIRQDWIEKSVIFGRQLRITESGGTFHGRALDITEAGFLEVLDDDGNIRKVISADVEL</sequence>
<dbReference type="EMBL" id="LAYZ01000001">
    <property type="protein sequence ID" value="KKK35603.1"/>
    <property type="molecule type" value="Genomic_DNA"/>
</dbReference>
<keyword evidence="4 5" id="KW-0092">Biotin</keyword>
<keyword evidence="5" id="KW-0805">Transcription regulation</keyword>
<gene>
    <name evidence="5" type="primary">birA</name>
    <name evidence="7" type="ORF">WN59_01885</name>
</gene>
<proteinExistence type="inferred from homology"/>
<dbReference type="RefSeq" id="WP_046511687.1">
    <property type="nucleotide sequence ID" value="NZ_LAYZ01000001.1"/>
</dbReference>
<dbReference type="PANTHER" id="PTHR12835">
    <property type="entry name" value="BIOTIN PROTEIN LIGASE"/>
    <property type="match status" value="1"/>
</dbReference>
<comment type="caution">
    <text evidence="5">Lacks conserved residue(s) required for the propagation of feature annotation.</text>
</comment>
<dbReference type="InterPro" id="IPR008988">
    <property type="entry name" value="Transcriptional_repressor_C"/>
</dbReference>
<keyword evidence="5" id="KW-0804">Transcription</keyword>
<dbReference type="PROSITE" id="PS51733">
    <property type="entry name" value="BPL_LPL_CATALYTIC"/>
    <property type="match status" value="1"/>
</dbReference>
<comment type="catalytic activity">
    <reaction evidence="5">
        <text>biotin + L-lysyl-[protein] + ATP = N(6)-biotinyl-L-lysyl-[protein] + AMP + diphosphate + H(+)</text>
        <dbReference type="Rhea" id="RHEA:11756"/>
        <dbReference type="Rhea" id="RHEA-COMP:9752"/>
        <dbReference type="Rhea" id="RHEA-COMP:10505"/>
        <dbReference type="ChEBI" id="CHEBI:15378"/>
        <dbReference type="ChEBI" id="CHEBI:29969"/>
        <dbReference type="ChEBI" id="CHEBI:30616"/>
        <dbReference type="ChEBI" id="CHEBI:33019"/>
        <dbReference type="ChEBI" id="CHEBI:57586"/>
        <dbReference type="ChEBI" id="CHEBI:83144"/>
        <dbReference type="ChEBI" id="CHEBI:456215"/>
        <dbReference type="EC" id="6.3.4.15"/>
    </reaction>
</comment>
<dbReference type="InterPro" id="IPR003142">
    <property type="entry name" value="BPL_C"/>
</dbReference>
<dbReference type="NCBIfam" id="TIGR00121">
    <property type="entry name" value="birA_ligase"/>
    <property type="match status" value="1"/>
</dbReference>
<dbReference type="GO" id="GO:0016740">
    <property type="term" value="F:transferase activity"/>
    <property type="evidence" value="ECO:0007669"/>
    <property type="project" value="UniProtKB-ARBA"/>
</dbReference>
<feature type="binding site" evidence="5">
    <location>
        <begin position="118"/>
        <end position="120"/>
    </location>
    <ligand>
        <name>biotin</name>
        <dbReference type="ChEBI" id="CHEBI:57586"/>
    </ligand>
</feature>
<dbReference type="GO" id="GO:0004077">
    <property type="term" value="F:biotin--[biotin carboxyl-carrier protein] ligase activity"/>
    <property type="evidence" value="ECO:0007669"/>
    <property type="project" value="UniProtKB-UniRule"/>
</dbReference>
<dbReference type="GO" id="GO:0005524">
    <property type="term" value="F:ATP binding"/>
    <property type="evidence" value="ECO:0007669"/>
    <property type="project" value="UniProtKB-UniRule"/>
</dbReference>
<dbReference type="GO" id="GO:0006355">
    <property type="term" value="P:regulation of DNA-templated transcription"/>
    <property type="evidence" value="ECO:0007669"/>
    <property type="project" value="UniProtKB-UniRule"/>
</dbReference>
<dbReference type="OrthoDB" id="9807064at2"/>
<protein>
    <recommendedName>
        <fullName evidence="5">Bifunctional ligase/repressor BirA</fullName>
    </recommendedName>
    <alternativeName>
        <fullName evidence="5">Biotin--[acetyl-CoA-carboxylase] ligase</fullName>
        <ecNumber evidence="5">6.3.4.15</ecNumber>
    </alternativeName>
    <alternativeName>
        <fullName evidence="5">Biotin--protein ligase</fullName>
    </alternativeName>
    <alternativeName>
        <fullName evidence="5">Biotin-[acetyl-CoA carboxylase] synthetase</fullName>
    </alternativeName>
</protein>
<dbReference type="Pfam" id="PF02237">
    <property type="entry name" value="BPL_C"/>
    <property type="match status" value="1"/>
</dbReference>
<dbReference type="Pfam" id="PF08279">
    <property type="entry name" value="HTH_11"/>
    <property type="match status" value="1"/>
</dbReference>
<keyword evidence="1 5" id="KW-0436">Ligase</keyword>
<dbReference type="Gene3D" id="2.30.30.100">
    <property type="match status" value="1"/>
</dbReference>
<dbReference type="Gene3D" id="1.10.10.10">
    <property type="entry name" value="Winged helix-like DNA-binding domain superfamily/Winged helix DNA-binding domain"/>
    <property type="match status" value="1"/>
</dbReference>
<dbReference type="SUPFAM" id="SSF55681">
    <property type="entry name" value="Class II aaRS and biotin synthetases"/>
    <property type="match status" value="1"/>
</dbReference>
<feature type="binding site" evidence="5">
    <location>
        <position position="185"/>
    </location>
    <ligand>
        <name>biotin</name>
        <dbReference type="ChEBI" id="CHEBI:57586"/>
    </ligand>
</feature>
<feature type="domain" description="BPL/LPL catalytic" evidence="6">
    <location>
        <begin position="78"/>
        <end position="257"/>
    </location>
</feature>
<evidence type="ECO:0000313" key="8">
    <source>
        <dbReference type="Proteomes" id="UP000034287"/>
    </source>
</evidence>
<dbReference type="STRING" id="1432562.WN59_01885"/>
<keyword evidence="5" id="KW-0238">DNA-binding</keyword>
<dbReference type="CDD" id="cd16442">
    <property type="entry name" value="BPL"/>
    <property type="match status" value="1"/>
</dbReference>
<evidence type="ECO:0000256" key="2">
    <source>
        <dbReference type="ARBA" id="ARBA00022741"/>
    </source>
</evidence>
<comment type="similarity">
    <text evidence="5">Belongs to the biotin--protein ligase family.</text>
</comment>
<reference evidence="7 8" key="1">
    <citation type="submission" date="2015-04" db="EMBL/GenBank/DDBJ databases">
        <title>Taxonomic description and genome sequence of Salinicoccus sediminis sp. nov., a novel hyper halotolerant bacterium isolated from marine sediment.</title>
        <authorList>
            <person name="Mathan Kumar R."/>
            <person name="Kaur G."/>
            <person name="Kumar N."/>
            <person name="Kumar A."/>
            <person name="Singh N.K."/>
            <person name="Kaur N."/>
            <person name="Mayilraj S."/>
        </authorList>
    </citation>
    <scope>NUCLEOTIDE SEQUENCE [LARGE SCALE GENOMIC DNA]</scope>
    <source>
        <strain evidence="7 8">SV-16</strain>
    </source>
</reference>
<evidence type="ECO:0000256" key="5">
    <source>
        <dbReference type="HAMAP-Rule" id="MF_00978"/>
    </source>
</evidence>
<dbReference type="InterPro" id="IPR045864">
    <property type="entry name" value="aa-tRNA-synth_II/BPL/LPL"/>
</dbReference>
<dbReference type="Proteomes" id="UP000034287">
    <property type="component" value="Unassembled WGS sequence"/>
</dbReference>
<keyword evidence="8" id="KW-1185">Reference proteome</keyword>
<feature type="binding site" evidence="5">
    <location>
        <position position="114"/>
    </location>
    <ligand>
        <name>biotin</name>
        <dbReference type="ChEBI" id="CHEBI:57586"/>
    </ligand>
</feature>
<feature type="DNA-binding region" description="H-T-H motif" evidence="5">
    <location>
        <begin position="20"/>
        <end position="39"/>
    </location>
</feature>
<evidence type="ECO:0000259" key="6">
    <source>
        <dbReference type="PROSITE" id="PS51733"/>
    </source>
</evidence>
<dbReference type="PANTHER" id="PTHR12835:SF5">
    <property type="entry name" value="BIOTIN--PROTEIN LIGASE"/>
    <property type="match status" value="1"/>
</dbReference>
<dbReference type="PATRIC" id="fig|1432562.3.peg.388"/>
<dbReference type="InterPro" id="IPR004408">
    <property type="entry name" value="Biotin_CoA_COase_ligase"/>
</dbReference>
<comment type="caution">
    <text evidence="7">The sequence shown here is derived from an EMBL/GenBank/DDBJ whole genome shotgun (WGS) entry which is preliminary data.</text>
</comment>
<dbReference type="SUPFAM" id="SSF50037">
    <property type="entry name" value="C-terminal domain of transcriptional repressors"/>
    <property type="match status" value="1"/>
</dbReference>
<dbReference type="GO" id="GO:0009249">
    <property type="term" value="P:protein lipoylation"/>
    <property type="evidence" value="ECO:0007669"/>
    <property type="project" value="UniProtKB-ARBA"/>
</dbReference>
<dbReference type="InterPro" id="IPR030855">
    <property type="entry name" value="Bifunct_BirA"/>
</dbReference>
<keyword evidence="3 5" id="KW-0067">ATP-binding</keyword>
<keyword evidence="2 5" id="KW-0547">Nucleotide-binding</keyword>
<dbReference type="EC" id="6.3.4.15" evidence="5"/>
<evidence type="ECO:0000256" key="1">
    <source>
        <dbReference type="ARBA" id="ARBA00022598"/>
    </source>
</evidence>
<dbReference type="SUPFAM" id="SSF46785">
    <property type="entry name" value="Winged helix' DNA-binding domain"/>
    <property type="match status" value="1"/>
</dbReference>
<evidence type="ECO:0000256" key="4">
    <source>
        <dbReference type="ARBA" id="ARBA00023267"/>
    </source>
</evidence>
<dbReference type="GO" id="GO:0003677">
    <property type="term" value="F:DNA binding"/>
    <property type="evidence" value="ECO:0007669"/>
    <property type="project" value="UniProtKB-UniRule"/>
</dbReference>
<dbReference type="Pfam" id="PF03099">
    <property type="entry name" value="BPL_LplA_LipB"/>
    <property type="match status" value="1"/>
</dbReference>
<dbReference type="InterPro" id="IPR004143">
    <property type="entry name" value="BPL_LPL_catalytic"/>
</dbReference>
<dbReference type="HAMAP" id="MF_00978">
    <property type="entry name" value="Bifunct_BirA"/>
    <property type="match status" value="1"/>
</dbReference>
<organism evidence="7 8">
    <name type="scientific">Salinicoccus sediminis</name>
    <dbReference type="NCBI Taxonomy" id="1432562"/>
    <lineage>
        <taxon>Bacteria</taxon>
        <taxon>Bacillati</taxon>
        <taxon>Bacillota</taxon>
        <taxon>Bacilli</taxon>
        <taxon>Bacillales</taxon>
        <taxon>Staphylococcaceae</taxon>
        <taxon>Salinicoccus</taxon>
    </lineage>
</organism>
<keyword evidence="5" id="KW-0678">Repressor</keyword>
<dbReference type="Gene3D" id="3.30.930.10">
    <property type="entry name" value="Bira Bifunctional Protein, Domain 2"/>
    <property type="match status" value="1"/>
</dbReference>
<evidence type="ECO:0000313" key="7">
    <source>
        <dbReference type="EMBL" id="KKK35603.1"/>
    </source>
</evidence>
<dbReference type="InterPro" id="IPR036388">
    <property type="entry name" value="WH-like_DNA-bd_sf"/>
</dbReference>
<name>A0A0M2SN19_9STAP</name>
<dbReference type="InterPro" id="IPR013196">
    <property type="entry name" value="HTH_11"/>
</dbReference>
<comment type="function">
    <text evidence="5">Acts both as a biotin--[acetyl-CoA-carboxylase] ligase and a repressor.</text>
</comment>